<proteinExistence type="predicted"/>
<gene>
    <name evidence="1" type="ORF">ODE01S_20850</name>
</gene>
<dbReference type="RefSeq" id="WP_147148568.1">
    <property type="nucleotide sequence ID" value="NZ_BJXN01000017.1"/>
</dbReference>
<name>A0A511RLW2_9DEIN</name>
<dbReference type="AlphaFoldDB" id="A0A511RLW2"/>
<evidence type="ECO:0000313" key="1">
    <source>
        <dbReference type="EMBL" id="GEM90651.1"/>
    </source>
</evidence>
<accession>A0A511RLW2</accession>
<comment type="caution">
    <text evidence="1">The sequence shown here is derived from an EMBL/GenBank/DDBJ whole genome shotgun (WGS) entry which is preliminary data.</text>
</comment>
<dbReference type="EMBL" id="BJXN01000017">
    <property type="protein sequence ID" value="GEM90651.1"/>
    <property type="molecule type" value="Genomic_DNA"/>
</dbReference>
<evidence type="ECO:0000313" key="2">
    <source>
        <dbReference type="Proteomes" id="UP000321827"/>
    </source>
</evidence>
<dbReference type="Proteomes" id="UP000321827">
    <property type="component" value="Unassembled WGS sequence"/>
</dbReference>
<organism evidence="1 2">
    <name type="scientific">Oceanithermus desulfurans NBRC 100063</name>
    <dbReference type="NCBI Taxonomy" id="1227550"/>
    <lineage>
        <taxon>Bacteria</taxon>
        <taxon>Thermotogati</taxon>
        <taxon>Deinococcota</taxon>
        <taxon>Deinococci</taxon>
        <taxon>Thermales</taxon>
        <taxon>Thermaceae</taxon>
        <taxon>Oceanithermus</taxon>
    </lineage>
</organism>
<reference evidence="1 2" key="1">
    <citation type="submission" date="2019-07" db="EMBL/GenBank/DDBJ databases">
        <title>Whole genome shotgun sequence of Oceanithermus desulfurans NBRC 100063.</title>
        <authorList>
            <person name="Hosoyama A."/>
            <person name="Uohara A."/>
            <person name="Ohji S."/>
            <person name="Ichikawa N."/>
        </authorList>
    </citation>
    <scope>NUCLEOTIDE SEQUENCE [LARGE SCALE GENOMIC DNA]</scope>
    <source>
        <strain evidence="1 2">NBRC 100063</strain>
    </source>
</reference>
<sequence length="152" mass="15987">MRRIVWVLLLAVAGGAGAVGGAGLYGGRPEVFGIQFVTPEGWRMSVGLAPGRADPTRYSVAVSLDLVLAAGTLYSDGGEAVDLAYYAGAGATASLLRADPEVNGHAMLGLEAYFTAMKSVGLFAEMQLGQRFWFTPLATRPYLGFRLGVSLR</sequence>
<protein>
    <submittedName>
        <fullName evidence="1">Uncharacterized protein</fullName>
    </submittedName>
</protein>